<accession>A0A0D8Y1H3</accession>
<dbReference type="STRING" id="29172.A0A0D8Y1H3"/>
<dbReference type="Proteomes" id="UP000053766">
    <property type="component" value="Unassembled WGS sequence"/>
</dbReference>
<protein>
    <recommendedName>
        <fullName evidence="1">Purple acid phosphatase C-terminal domain-containing protein</fullName>
    </recommendedName>
</protein>
<evidence type="ECO:0000259" key="1">
    <source>
        <dbReference type="Pfam" id="PF14008"/>
    </source>
</evidence>
<gene>
    <name evidence="2" type="ORF">DICVIV_05421</name>
</gene>
<reference evidence="2 3" key="1">
    <citation type="submission" date="2013-11" db="EMBL/GenBank/DDBJ databases">
        <title>Draft genome of the bovine lungworm Dictyocaulus viviparus.</title>
        <authorList>
            <person name="Mitreva M."/>
        </authorList>
    </citation>
    <scope>NUCLEOTIDE SEQUENCE [LARGE SCALE GENOMIC DNA]</scope>
    <source>
        <strain evidence="2 3">HannoverDv2000</strain>
    </source>
</reference>
<sequence>MIIKKISFKPTKLMRINDYGYSILTVANATHIHVEQISIEKNESVVDDLWIMKDIEHTHTSYMRFDISINKLTLLHD</sequence>
<feature type="domain" description="Purple acid phosphatase C-terminal" evidence="1">
    <location>
        <begin position="12"/>
        <end position="47"/>
    </location>
</feature>
<dbReference type="Pfam" id="PF14008">
    <property type="entry name" value="Metallophos_C"/>
    <property type="match status" value="1"/>
</dbReference>
<name>A0A0D8Y1H3_DICVI</name>
<organism evidence="2 3">
    <name type="scientific">Dictyocaulus viviparus</name>
    <name type="common">Bovine lungworm</name>
    <dbReference type="NCBI Taxonomy" id="29172"/>
    <lineage>
        <taxon>Eukaryota</taxon>
        <taxon>Metazoa</taxon>
        <taxon>Ecdysozoa</taxon>
        <taxon>Nematoda</taxon>
        <taxon>Chromadorea</taxon>
        <taxon>Rhabditida</taxon>
        <taxon>Rhabditina</taxon>
        <taxon>Rhabditomorpha</taxon>
        <taxon>Strongyloidea</taxon>
        <taxon>Metastrongylidae</taxon>
        <taxon>Dictyocaulus</taxon>
    </lineage>
</organism>
<evidence type="ECO:0000313" key="2">
    <source>
        <dbReference type="EMBL" id="KJH48451.1"/>
    </source>
</evidence>
<dbReference type="EMBL" id="KN716267">
    <property type="protein sequence ID" value="KJH48451.1"/>
    <property type="molecule type" value="Genomic_DNA"/>
</dbReference>
<proteinExistence type="predicted"/>
<dbReference type="AlphaFoldDB" id="A0A0D8Y1H3"/>
<dbReference type="InterPro" id="IPR025733">
    <property type="entry name" value="PAPs_C"/>
</dbReference>
<dbReference type="Gene3D" id="3.60.21.10">
    <property type="match status" value="1"/>
</dbReference>
<dbReference type="InterPro" id="IPR029052">
    <property type="entry name" value="Metallo-depent_PP-like"/>
</dbReference>
<evidence type="ECO:0000313" key="3">
    <source>
        <dbReference type="Proteomes" id="UP000053766"/>
    </source>
</evidence>
<keyword evidence="3" id="KW-1185">Reference proteome</keyword>
<reference evidence="3" key="2">
    <citation type="journal article" date="2016" name="Sci. Rep.">
        <title>Dictyocaulus viviparus genome, variome and transcriptome elucidate lungworm biology and support future intervention.</title>
        <authorList>
            <person name="McNulty S.N."/>
            <person name="Strube C."/>
            <person name="Rosa B.A."/>
            <person name="Martin J.C."/>
            <person name="Tyagi R."/>
            <person name="Choi Y.J."/>
            <person name="Wang Q."/>
            <person name="Hallsworth Pepin K."/>
            <person name="Zhang X."/>
            <person name="Ozersky P."/>
            <person name="Wilson R.K."/>
            <person name="Sternberg P.W."/>
            <person name="Gasser R.B."/>
            <person name="Mitreva M."/>
        </authorList>
    </citation>
    <scope>NUCLEOTIDE SEQUENCE [LARGE SCALE GENOMIC DNA]</scope>
    <source>
        <strain evidence="3">HannoverDv2000</strain>
    </source>
</reference>
<dbReference type="OrthoDB" id="45007at2759"/>